<organism evidence="3 4">
    <name type="scientific">Granulosicoccus antarcticus IMCC3135</name>
    <dbReference type="NCBI Taxonomy" id="1192854"/>
    <lineage>
        <taxon>Bacteria</taxon>
        <taxon>Pseudomonadati</taxon>
        <taxon>Pseudomonadota</taxon>
        <taxon>Gammaproteobacteria</taxon>
        <taxon>Chromatiales</taxon>
        <taxon>Granulosicoccaceae</taxon>
        <taxon>Granulosicoccus</taxon>
    </lineage>
</organism>
<dbReference type="Gene3D" id="2.60.120.200">
    <property type="match status" value="1"/>
</dbReference>
<evidence type="ECO:0000259" key="2">
    <source>
        <dbReference type="Pfam" id="PF21294"/>
    </source>
</evidence>
<proteinExistence type="predicted"/>
<dbReference type="Pfam" id="PF21294">
    <property type="entry name" value="Polysacc_lyase_14"/>
    <property type="match status" value="1"/>
</dbReference>
<dbReference type="KEGG" id="gai:IMCC3135_22330"/>
<sequence>MTSKHVVNRSCMLLVLAGSGLATTMAYAIDAPKDLRGTEVAQSAVKWEWASVPGAVYYEITVDDSYKGITRETLYISRDLWQGDHSMVVRAVEANGNSSVSTETAKIGVNDKFNASSVSRSTVVVGTEQTANYDYDIVPVRRNSTASDDDTDNSVSTIELAANDVHQACLPIQDEPVPFGQVNKAMMQHWMPDLRYIVNPQHLSIDTGFENQSAIRQKFEPTNIGSDRVVASIDITGQQTYALSQSVLFEDGFDWGGTSESGKFGFGLGGGSTPTGGDARDDGLSARLIWQGNGDGTAGLGVYAYSADRSQNLPWGDVFNVENFQIPVGEWFRITLVVTANSTVNSHDGSLSVLLDNEVVMWKDNIQWQGSGVFPEVDQLIYSSFYGGNTAAWAPDYTTHARFSNVCLSAEAG</sequence>
<reference evidence="3 4" key="1">
    <citation type="submission" date="2016-12" db="EMBL/GenBank/DDBJ databases">
        <authorList>
            <person name="Song W.-J."/>
            <person name="Kurnit D.M."/>
        </authorList>
    </citation>
    <scope>NUCLEOTIDE SEQUENCE [LARGE SCALE GENOMIC DNA]</scope>
    <source>
        <strain evidence="3 4">IMCC3135</strain>
    </source>
</reference>
<protein>
    <recommendedName>
        <fullName evidence="2">Polysaccharide lyase 14 domain-containing protein</fullName>
    </recommendedName>
</protein>
<dbReference type="PANTHER" id="PTHR40124:SF1">
    <property type="entry name" value="DISAGGREGATASE RELATED REPEAT PROTEIN"/>
    <property type="match status" value="1"/>
</dbReference>
<evidence type="ECO:0000313" key="4">
    <source>
        <dbReference type="Proteomes" id="UP000250079"/>
    </source>
</evidence>
<accession>A0A2Z2NSK3</accession>
<name>A0A2Z2NSK3_9GAMM</name>
<feature type="chain" id="PRO_5016262158" description="Polysaccharide lyase 14 domain-containing protein" evidence="1">
    <location>
        <begin position="29"/>
        <end position="413"/>
    </location>
</feature>
<evidence type="ECO:0000256" key="1">
    <source>
        <dbReference type="SAM" id="SignalP"/>
    </source>
</evidence>
<keyword evidence="1" id="KW-0732">Signal</keyword>
<dbReference type="PANTHER" id="PTHR40124">
    <property type="match status" value="1"/>
</dbReference>
<gene>
    <name evidence="3" type="ORF">IMCC3135_22330</name>
</gene>
<dbReference type="EMBL" id="CP018632">
    <property type="protein sequence ID" value="ASJ74536.1"/>
    <property type="molecule type" value="Genomic_DNA"/>
</dbReference>
<evidence type="ECO:0000313" key="3">
    <source>
        <dbReference type="EMBL" id="ASJ74536.1"/>
    </source>
</evidence>
<dbReference type="RefSeq" id="WP_157736178.1">
    <property type="nucleotide sequence ID" value="NZ_CP018632.1"/>
</dbReference>
<keyword evidence="4" id="KW-1185">Reference proteome</keyword>
<dbReference type="Proteomes" id="UP000250079">
    <property type="component" value="Chromosome"/>
</dbReference>
<feature type="domain" description="Polysaccharide lyase 14" evidence="2">
    <location>
        <begin position="236"/>
        <end position="406"/>
    </location>
</feature>
<feature type="signal peptide" evidence="1">
    <location>
        <begin position="1"/>
        <end position="28"/>
    </location>
</feature>
<dbReference type="OrthoDB" id="7552220at2"/>
<dbReference type="InterPro" id="IPR048958">
    <property type="entry name" value="Polysacc_lyase_14"/>
</dbReference>
<dbReference type="AlphaFoldDB" id="A0A2Z2NSK3"/>